<protein>
    <submittedName>
        <fullName evidence="1">Uncharacterized protein</fullName>
    </submittedName>
</protein>
<dbReference type="Proteomes" id="UP001162164">
    <property type="component" value="Unassembled WGS sequence"/>
</dbReference>
<proteinExistence type="predicted"/>
<accession>A0ABQ9K2N5</accession>
<keyword evidence="2" id="KW-1185">Reference proteome</keyword>
<dbReference type="EMBL" id="JAPWTJ010000036">
    <property type="protein sequence ID" value="KAJ8984419.1"/>
    <property type="molecule type" value="Genomic_DNA"/>
</dbReference>
<evidence type="ECO:0000313" key="1">
    <source>
        <dbReference type="EMBL" id="KAJ8984419.1"/>
    </source>
</evidence>
<evidence type="ECO:0000313" key="2">
    <source>
        <dbReference type="Proteomes" id="UP001162164"/>
    </source>
</evidence>
<organism evidence="1 2">
    <name type="scientific">Molorchus minor</name>
    <dbReference type="NCBI Taxonomy" id="1323400"/>
    <lineage>
        <taxon>Eukaryota</taxon>
        <taxon>Metazoa</taxon>
        <taxon>Ecdysozoa</taxon>
        <taxon>Arthropoda</taxon>
        <taxon>Hexapoda</taxon>
        <taxon>Insecta</taxon>
        <taxon>Pterygota</taxon>
        <taxon>Neoptera</taxon>
        <taxon>Endopterygota</taxon>
        <taxon>Coleoptera</taxon>
        <taxon>Polyphaga</taxon>
        <taxon>Cucujiformia</taxon>
        <taxon>Chrysomeloidea</taxon>
        <taxon>Cerambycidae</taxon>
        <taxon>Lamiinae</taxon>
        <taxon>Monochamini</taxon>
        <taxon>Molorchus</taxon>
    </lineage>
</organism>
<sequence length="183" mass="21350">MGVSLCLIPTSLEYINLAPINSLCGIPTIKQLNFHLAWATFFCELKYKPTRKDLQLYSLFARFNDMGSCMQGDPEHSGVKRRMSLILRDGRATNTKQMRGINCNLYELLIKRIIAPKKFKHTKSYTLLIVLSQYNNLFEVLVLDFNFPVIYKLHYTLQVFKLDSIEKDNRMRYTAVSFKHTLK</sequence>
<name>A0ABQ9K2N5_9CUCU</name>
<reference evidence="1" key="1">
    <citation type="journal article" date="2023" name="Insect Mol. Biol.">
        <title>Genome sequencing provides insights into the evolution of gene families encoding plant cell wall-degrading enzymes in longhorned beetles.</title>
        <authorList>
            <person name="Shin N.R."/>
            <person name="Okamura Y."/>
            <person name="Kirsch R."/>
            <person name="Pauchet Y."/>
        </authorList>
    </citation>
    <scope>NUCLEOTIDE SEQUENCE</scope>
    <source>
        <strain evidence="1">MMC_N1</strain>
    </source>
</reference>
<gene>
    <name evidence="1" type="ORF">NQ317_012482</name>
</gene>
<comment type="caution">
    <text evidence="1">The sequence shown here is derived from an EMBL/GenBank/DDBJ whole genome shotgun (WGS) entry which is preliminary data.</text>
</comment>